<evidence type="ECO:0000256" key="3">
    <source>
        <dbReference type="ARBA" id="ARBA00023172"/>
    </source>
</evidence>
<proteinExistence type="inferred from homology"/>
<comment type="similarity">
    <text evidence="1">Belongs to the 'phage' integrase family.</text>
</comment>
<dbReference type="GO" id="GO:0015074">
    <property type="term" value="P:DNA integration"/>
    <property type="evidence" value="ECO:0007669"/>
    <property type="project" value="InterPro"/>
</dbReference>
<feature type="domain" description="Tyr recombinase" evidence="4">
    <location>
        <begin position="162"/>
        <end position="348"/>
    </location>
</feature>
<dbReference type="GeneID" id="80336676"/>
<dbReference type="Proteomes" id="UP000317039">
    <property type="component" value="Chromosome"/>
</dbReference>
<evidence type="ECO:0000313" key="6">
    <source>
        <dbReference type="Proteomes" id="UP000317039"/>
    </source>
</evidence>
<dbReference type="InterPro" id="IPR010998">
    <property type="entry name" value="Integrase_recombinase_N"/>
</dbReference>
<accession>A0A516NY98</accession>
<evidence type="ECO:0000256" key="1">
    <source>
        <dbReference type="ARBA" id="ARBA00008857"/>
    </source>
</evidence>
<evidence type="ECO:0000259" key="4">
    <source>
        <dbReference type="PROSITE" id="PS51898"/>
    </source>
</evidence>
<protein>
    <submittedName>
        <fullName evidence="5">Site-specific integrase</fullName>
    </submittedName>
</protein>
<dbReference type="Pfam" id="PF00589">
    <property type="entry name" value="Phage_integrase"/>
    <property type="match status" value="1"/>
</dbReference>
<dbReference type="Gene3D" id="1.10.150.130">
    <property type="match status" value="1"/>
</dbReference>
<dbReference type="PANTHER" id="PTHR30349">
    <property type="entry name" value="PHAGE INTEGRASE-RELATED"/>
    <property type="match status" value="1"/>
</dbReference>
<reference evidence="5 6" key="1">
    <citation type="submission" date="2019-07" db="EMBL/GenBank/DDBJ databases">
        <title>Complete Genome Sequence and Methylome Analysis of Nocardia otitidis-caviarum NEB252.</title>
        <authorList>
            <person name="Fomenkov A."/>
            <person name="Anton B.P."/>
            <person name="Vincze T."/>
            <person name="Roberts R.J."/>
        </authorList>
    </citation>
    <scope>NUCLEOTIDE SEQUENCE [LARGE SCALE GENOMIC DNA]</scope>
    <source>
        <strain evidence="5 6">NEB252</strain>
    </source>
</reference>
<dbReference type="EMBL" id="CP041695">
    <property type="protein sequence ID" value="QDP83885.1"/>
    <property type="molecule type" value="Genomic_DNA"/>
</dbReference>
<dbReference type="RefSeq" id="WP_143984412.1">
    <property type="nucleotide sequence ID" value="NZ_CP041695.1"/>
</dbReference>
<dbReference type="GO" id="GO:0006310">
    <property type="term" value="P:DNA recombination"/>
    <property type="evidence" value="ECO:0007669"/>
    <property type="project" value="UniProtKB-KW"/>
</dbReference>
<sequence length="356" mass="39020">MHRAPGKPHPGPSKPFSTLRDAKAFQHNLEVQKSTGEYVNPALGRITIAELAAGPDGDPASAGWLRRKKADTAPSNYRTLESSWRVHVKTRWGTVQIGDQAKLNVGTVETWIAEMVERGCSPTVVIRAYGVLAGVLDSAVKEKRLRTNPVRGVENLPRKTRKRHIYLTSADVAKLAKESKRHRVLVLVLAYCGLRWGEAIALRVQDIEFLRRRLTVADNAVQLGVDHAVGETKGKAVRSVPVPKFVLDELSVVCSGRARDALVFPHPDAPEKFLPRPKSADGWFTGAVNRAKVQEITPHDLRHTCASLAVSAGVNVLALARMLGHKDPAVTLRVYADLFDSDLDKAAKLMHDAYAA</sequence>
<dbReference type="InterPro" id="IPR002104">
    <property type="entry name" value="Integrase_catalytic"/>
</dbReference>
<dbReference type="InterPro" id="IPR050090">
    <property type="entry name" value="Tyrosine_recombinase_XerCD"/>
</dbReference>
<dbReference type="InterPro" id="IPR013762">
    <property type="entry name" value="Integrase-like_cat_sf"/>
</dbReference>
<dbReference type="SUPFAM" id="SSF56349">
    <property type="entry name" value="DNA breaking-rejoining enzymes"/>
    <property type="match status" value="1"/>
</dbReference>
<dbReference type="InterPro" id="IPR011010">
    <property type="entry name" value="DNA_brk_join_enz"/>
</dbReference>
<dbReference type="PANTHER" id="PTHR30349:SF64">
    <property type="entry name" value="PROPHAGE INTEGRASE INTD-RELATED"/>
    <property type="match status" value="1"/>
</dbReference>
<keyword evidence="2" id="KW-0238">DNA-binding</keyword>
<dbReference type="Gene3D" id="1.10.443.10">
    <property type="entry name" value="Intergrase catalytic core"/>
    <property type="match status" value="1"/>
</dbReference>
<name>A0A516NY98_9NOCA</name>
<dbReference type="PROSITE" id="PS51898">
    <property type="entry name" value="TYR_RECOMBINASE"/>
    <property type="match status" value="1"/>
</dbReference>
<dbReference type="AlphaFoldDB" id="A0A516NY98"/>
<dbReference type="CDD" id="cd01189">
    <property type="entry name" value="INT_ICEBs1_C_like"/>
    <property type="match status" value="1"/>
</dbReference>
<organism evidence="5 6">
    <name type="scientific">Nocardia otitidiscaviarum</name>
    <dbReference type="NCBI Taxonomy" id="1823"/>
    <lineage>
        <taxon>Bacteria</taxon>
        <taxon>Bacillati</taxon>
        <taxon>Actinomycetota</taxon>
        <taxon>Actinomycetes</taxon>
        <taxon>Mycobacteriales</taxon>
        <taxon>Nocardiaceae</taxon>
        <taxon>Nocardia</taxon>
    </lineage>
</organism>
<evidence type="ECO:0000313" key="5">
    <source>
        <dbReference type="EMBL" id="QDP83885.1"/>
    </source>
</evidence>
<evidence type="ECO:0000256" key="2">
    <source>
        <dbReference type="ARBA" id="ARBA00023125"/>
    </source>
</evidence>
<dbReference type="GO" id="GO:0003677">
    <property type="term" value="F:DNA binding"/>
    <property type="evidence" value="ECO:0007669"/>
    <property type="project" value="UniProtKB-KW"/>
</dbReference>
<keyword evidence="3" id="KW-0233">DNA recombination</keyword>
<gene>
    <name evidence="5" type="ORF">FOH10_30435</name>
</gene>
<dbReference type="KEGG" id="nod:FOH10_30435"/>